<reference evidence="2 3" key="1">
    <citation type="submission" date="2016-09" db="EMBL/GenBank/DDBJ databases">
        <title>The draft genome of Dichanthelium oligosanthes: A C3 panicoid grass species.</title>
        <authorList>
            <person name="Studer A.J."/>
            <person name="Schnable J.C."/>
            <person name="Brutnell T.P."/>
        </authorList>
    </citation>
    <scope>NUCLEOTIDE SEQUENCE [LARGE SCALE GENOMIC DNA]</scope>
    <source>
        <strain evidence="3">cv. Kellogg 1175</strain>
        <tissue evidence="2">Leaf</tissue>
    </source>
</reference>
<gene>
    <name evidence="2" type="ORF">BAE44_0010567</name>
</gene>
<organism evidence="2 3">
    <name type="scientific">Dichanthelium oligosanthes</name>
    <dbReference type="NCBI Taxonomy" id="888268"/>
    <lineage>
        <taxon>Eukaryota</taxon>
        <taxon>Viridiplantae</taxon>
        <taxon>Streptophyta</taxon>
        <taxon>Embryophyta</taxon>
        <taxon>Tracheophyta</taxon>
        <taxon>Spermatophyta</taxon>
        <taxon>Magnoliopsida</taxon>
        <taxon>Liliopsida</taxon>
        <taxon>Poales</taxon>
        <taxon>Poaceae</taxon>
        <taxon>PACMAD clade</taxon>
        <taxon>Panicoideae</taxon>
        <taxon>Panicodae</taxon>
        <taxon>Paniceae</taxon>
        <taxon>Dichantheliinae</taxon>
        <taxon>Dichanthelium</taxon>
    </lineage>
</organism>
<proteinExistence type="predicted"/>
<keyword evidence="3" id="KW-1185">Reference proteome</keyword>
<dbReference type="PANTHER" id="PTHR36901:SF7">
    <property type="entry name" value="DUF295 DOMAIN-CONTAINING PROTEIN"/>
    <property type="match status" value="1"/>
</dbReference>
<evidence type="ECO:0000313" key="2">
    <source>
        <dbReference type="EMBL" id="OEL28413.1"/>
    </source>
</evidence>
<comment type="caution">
    <text evidence="2">The sequence shown here is derived from an EMBL/GenBank/DDBJ whole genome shotgun (WGS) entry which is preliminary data.</text>
</comment>
<dbReference type="EMBL" id="LWDX02030081">
    <property type="protein sequence ID" value="OEL28413.1"/>
    <property type="molecule type" value="Genomic_DNA"/>
</dbReference>
<dbReference type="PANTHER" id="PTHR36901">
    <property type="entry name" value="F-BOX DOMAIN CONTAINING PROTEIN, EXPRESSED-RELATED"/>
    <property type="match status" value="1"/>
</dbReference>
<protein>
    <submittedName>
        <fullName evidence="2">Uncharacterized protein</fullName>
    </submittedName>
</protein>
<name>A0A1E5VTG9_9POAL</name>
<sequence>MSAAGTHSLWLLDGVRRVEGLPAPPSGVPWCCGMPRAWLALSDHEESPTRLVLWELGPQFRNGGLAPASAFHPPGLPGGGPARLAALDGARELAQALGWAEDLLLAPGRRVMEPHDGRGQEQLGAGRLGGGALGARRQGDRSRRLLALLGAGRCPRIRRNYVHYLPHGQWSQLYWVVIFDLQSGVLQEYPCPQKHRDQGRFFFFEMEDILVPSSIQRIASS</sequence>
<accession>A0A1E5VTG9</accession>
<feature type="region of interest" description="Disordered" evidence="1">
    <location>
        <begin position="116"/>
        <end position="136"/>
    </location>
</feature>
<dbReference type="Proteomes" id="UP000095767">
    <property type="component" value="Unassembled WGS sequence"/>
</dbReference>
<evidence type="ECO:0000313" key="3">
    <source>
        <dbReference type="Proteomes" id="UP000095767"/>
    </source>
</evidence>
<evidence type="ECO:0000256" key="1">
    <source>
        <dbReference type="SAM" id="MobiDB-lite"/>
    </source>
</evidence>
<dbReference type="AlphaFoldDB" id="A0A1E5VTG9"/>